<feature type="compositionally biased region" description="Basic residues" evidence="4">
    <location>
        <begin position="11"/>
        <end position="21"/>
    </location>
</feature>
<dbReference type="PANTHER" id="PTHR13375:SF3">
    <property type="entry name" value="THO COMPLEX SUBUNIT 5 HOMOLOG"/>
    <property type="match status" value="1"/>
</dbReference>
<proteinExistence type="evidence at transcript level"/>
<dbReference type="GO" id="GO:0003729">
    <property type="term" value="F:mRNA binding"/>
    <property type="evidence" value="ECO:0007669"/>
    <property type="project" value="TreeGrafter"/>
</dbReference>
<dbReference type="GO" id="GO:0000445">
    <property type="term" value="C:THO complex part of transcription export complex"/>
    <property type="evidence" value="ECO:0007669"/>
    <property type="project" value="TreeGrafter"/>
</dbReference>
<name>A0A6A7FQL2_9CRUS</name>
<dbReference type="EMBL" id="IACT01001551">
    <property type="protein sequence ID" value="LAC20896.1"/>
    <property type="molecule type" value="mRNA"/>
</dbReference>
<feature type="compositionally biased region" description="Low complexity" evidence="4">
    <location>
        <begin position="29"/>
        <end position="38"/>
    </location>
</feature>
<comment type="subcellular location">
    <subcellularLocation>
        <location evidence="1">Nucleus</location>
    </subcellularLocation>
</comment>
<dbReference type="Pfam" id="PF09766">
    <property type="entry name" value="FmiP_Thoc5"/>
    <property type="match status" value="1"/>
</dbReference>
<dbReference type="GO" id="GO:0006406">
    <property type="term" value="P:mRNA export from nucleus"/>
    <property type="evidence" value="ECO:0007669"/>
    <property type="project" value="TreeGrafter"/>
</dbReference>
<feature type="region of interest" description="Disordered" evidence="4">
    <location>
        <begin position="1"/>
        <end position="38"/>
    </location>
</feature>
<evidence type="ECO:0000256" key="1">
    <source>
        <dbReference type="ARBA" id="ARBA00004123"/>
    </source>
</evidence>
<organism evidence="5">
    <name type="scientific">Hirondellea gigas</name>
    <dbReference type="NCBI Taxonomy" id="1518452"/>
    <lineage>
        <taxon>Eukaryota</taxon>
        <taxon>Metazoa</taxon>
        <taxon>Ecdysozoa</taxon>
        <taxon>Arthropoda</taxon>
        <taxon>Crustacea</taxon>
        <taxon>Multicrustacea</taxon>
        <taxon>Malacostraca</taxon>
        <taxon>Eumalacostraca</taxon>
        <taxon>Peracarida</taxon>
        <taxon>Amphipoda</taxon>
        <taxon>Amphilochidea</taxon>
        <taxon>Lysianassida</taxon>
        <taxon>Lysianassidira</taxon>
        <taxon>Lysianassoidea</taxon>
        <taxon>Lysianassidae</taxon>
        <taxon>Hirondellea</taxon>
    </lineage>
</organism>
<comment type="similarity">
    <text evidence="2">Belongs to the THOC5 family.</text>
</comment>
<accession>A0A6A7FQL2</accession>
<evidence type="ECO:0000313" key="5">
    <source>
        <dbReference type="EMBL" id="LAC20896.1"/>
    </source>
</evidence>
<sequence length="445" mass="49176">MEENSNDTSSHKSRNRRGRSSNRKELVQAPGSSSSTPVAVAAAAAPATVDPIKQMLALHPLHVEVTVSTEEGSSVVIQFHYATELRLVTSRCVVLTKERPMIPGAVVLTDMLSGGDFLDCLFPDDSGVASPNPATIHQLRRYYTTHQCPPSNLPVGEAIIPAEIGRAYRWAQLLAGLAFPYSQQGEPAVQSALLAEMAQDMHAENKANSGPQSCTASGVSSERVHVTLSAIRRRLRSRLALQQHLLILQGATSTSSIPVPSECMSMLFPGKVCSELMSWRTITWREYSALASTAAIREAGLATDRCLYFRAVYQRKHVDMIAFACISPDYPQVVPLFALEMKWGEQLCPYAHIQQLEAEVNVHWSELVPGNTDRRHVLPLMLYRLAMCLDVYTEAASSRLVDADPSAAANDTHFHKEKIFFRPARGPDRAFPLRYLPKLRVFAQR</sequence>
<dbReference type="InterPro" id="IPR019163">
    <property type="entry name" value="THO_Thoc5"/>
</dbReference>
<evidence type="ECO:0000256" key="3">
    <source>
        <dbReference type="ARBA" id="ARBA00023242"/>
    </source>
</evidence>
<reference evidence="5" key="1">
    <citation type="submission" date="2017-11" db="EMBL/GenBank/DDBJ databases">
        <title>The sensing device of the deep-sea amphipod.</title>
        <authorList>
            <person name="Kobayashi H."/>
            <person name="Nagahama T."/>
            <person name="Arai W."/>
            <person name="Sasagawa Y."/>
            <person name="Umeda M."/>
            <person name="Hayashi T."/>
            <person name="Nikaido I."/>
            <person name="Watanabe H."/>
            <person name="Oguri K."/>
            <person name="Kitazato H."/>
            <person name="Fujioka K."/>
            <person name="Kido Y."/>
            <person name="Takami H."/>
        </authorList>
    </citation>
    <scope>NUCLEOTIDE SEQUENCE</scope>
    <source>
        <tissue evidence="5">Whole body</tissue>
    </source>
</reference>
<keyword evidence="3" id="KW-0539">Nucleus</keyword>
<protein>
    <submittedName>
        <fullName evidence="5">THO complex subunit 5 homolog B-like</fullName>
    </submittedName>
</protein>
<dbReference type="PANTHER" id="PTHR13375">
    <property type="entry name" value="FMS INTERACTING PROTEIN"/>
    <property type="match status" value="1"/>
</dbReference>
<dbReference type="AlphaFoldDB" id="A0A6A7FQL2"/>
<evidence type="ECO:0000256" key="2">
    <source>
        <dbReference type="ARBA" id="ARBA00008044"/>
    </source>
</evidence>
<evidence type="ECO:0000256" key="4">
    <source>
        <dbReference type="SAM" id="MobiDB-lite"/>
    </source>
</evidence>